<dbReference type="RefSeq" id="WP_143151399.1">
    <property type="nucleotide sequence ID" value="NZ_FQYQ01000004.1"/>
</dbReference>
<gene>
    <name evidence="2" type="ORF">SAMN02745725_00950</name>
</gene>
<dbReference type="OrthoDB" id="9769893at2"/>
<protein>
    <recommendedName>
        <fullName evidence="4">PEGA domain-containing protein</fullName>
    </recommendedName>
</protein>
<dbReference type="STRING" id="185007.SAMN02910350_00126"/>
<reference evidence="2 3" key="1">
    <citation type="submission" date="2016-11" db="EMBL/GenBank/DDBJ databases">
        <authorList>
            <person name="Jaros S."/>
            <person name="Januszkiewicz K."/>
            <person name="Wedrychowicz H."/>
        </authorList>
    </citation>
    <scope>NUCLEOTIDE SEQUENCE [LARGE SCALE GENOMIC DNA]</scope>
    <source>
        <strain evidence="2 3">DSM 14809</strain>
    </source>
</reference>
<dbReference type="Proteomes" id="UP000184185">
    <property type="component" value="Unassembled WGS sequence"/>
</dbReference>
<name>A0A1M6DET7_PSEXY</name>
<dbReference type="PROSITE" id="PS51257">
    <property type="entry name" value="PROKAR_LIPOPROTEIN"/>
    <property type="match status" value="1"/>
</dbReference>
<evidence type="ECO:0000313" key="2">
    <source>
        <dbReference type="EMBL" id="SHI71589.1"/>
    </source>
</evidence>
<feature type="compositionally biased region" description="Low complexity" evidence="1">
    <location>
        <begin position="355"/>
        <end position="374"/>
    </location>
</feature>
<keyword evidence="3" id="KW-1185">Reference proteome</keyword>
<evidence type="ECO:0000256" key="1">
    <source>
        <dbReference type="SAM" id="MobiDB-lite"/>
    </source>
</evidence>
<accession>A0A1M6DET7</accession>
<organism evidence="2 3">
    <name type="scientific">Pseudobutyrivibrio xylanivorans DSM 14809</name>
    <dbReference type="NCBI Taxonomy" id="1123012"/>
    <lineage>
        <taxon>Bacteria</taxon>
        <taxon>Bacillati</taxon>
        <taxon>Bacillota</taxon>
        <taxon>Clostridia</taxon>
        <taxon>Lachnospirales</taxon>
        <taxon>Lachnospiraceae</taxon>
        <taxon>Pseudobutyrivibrio</taxon>
    </lineage>
</organism>
<dbReference type="AlphaFoldDB" id="A0A1M6DET7"/>
<feature type="region of interest" description="Disordered" evidence="1">
    <location>
        <begin position="351"/>
        <end position="379"/>
    </location>
</feature>
<dbReference type="EMBL" id="FQYQ01000004">
    <property type="protein sequence ID" value="SHI71589.1"/>
    <property type="molecule type" value="Genomic_DNA"/>
</dbReference>
<proteinExistence type="predicted"/>
<evidence type="ECO:0000313" key="3">
    <source>
        <dbReference type="Proteomes" id="UP000184185"/>
    </source>
</evidence>
<sequence>MRGIFTKKWFNLIVLSVICTGALLGCGHRNNATVTNYTGSALQNVNQDTEDVENQEAEAESETQEPELYIVENLDMTDETIALYSIKSDQQLRYKYNMTTKFLNKYGTTDTWAEFTTGTVVSIGDFLPASGALSQVQKSADVWMYEDIKKYSIDASKNLIAIDGKNYKITDKTKVYSDSAKILLENIGNDDAITVTGKDKEVLSIAITTGHGFISLVNTSVFDGSLIFIGNKIVSMVNGNETIEVPEGTYLVTVANNGWGGSQEITVNRDENILVDLDLMKGDGPSYCLMTFLVTVPETYVYIDGKIVDTNEPQYIQYGTHKLVVKCSGYKAWKKTLVVNSETAEITLTMEAETDSGTTTNETSNETSNETAGEASEQAQEIIDETVSNGREEETAGSSIKSDYDYEVDYLSTISDLISNLMN</sequence>
<evidence type="ECO:0008006" key="4">
    <source>
        <dbReference type="Google" id="ProtNLM"/>
    </source>
</evidence>